<keyword evidence="4" id="KW-1185">Reference proteome</keyword>
<keyword evidence="2" id="KW-0812">Transmembrane</keyword>
<dbReference type="Gene3D" id="3.20.20.70">
    <property type="entry name" value="Aldolase class I"/>
    <property type="match status" value="1"/>
</dbReference>
<dbReference type="AlphaFoldDB" id="A0A8J5GP57"/>
<keyword evidence="2" id="KW-1133">Transmembrane helix</keyword>
<keyword evidence="1" id="KW-0175">Coiled coil</keyword>
<feature type="transmembrane region" description="Helical" evidence="2">
    <location>
        <begin position="64"/>
        <end position="82"/>
    </location>
</feature>
<name>A0A8J5GP57_ZINOF</name>
<dbReference type="InterPro" id="IPR013785">
    <property type="entry name" value="Aldolase_TIM"/>
</dbReference>
<sequence>MLKQVETRTLEELEELLEFSSQNRTSLTRIMLDNMVVPLPNGDVDVSMLKDAVQLVNGRFETKFFLFLSLEIISATALVVLGQSSSGDSMTPNSSLIDGQTLISAGGVFQLGFFSPDQDSENGSGLKNRPPGQSIVLMNVSLFKYSN</sequence>
<feature type="coiled-coil region" evidence="1">
    <location>
        <begin position="3"/>
        <end position="30"/>
    </location>
</feature>
<protein>
    <submittedName>
        <fullName evidence="3">Uncharacterized protein</fullName>
    </submittedName>
</protein>
<evidence type="ECO:0000313" key="4">
    <source>
        <dbReference type="Proteomes" id="UP000734854"/>
    </source>
</evidence>
<dbReference type="EMBL" id="JACMSC010000008">
    <property type="protein sequence ID" value="KAG6510037.1"/>
    <property type="molecule type" value="Genomic_DNA"/>
</dbReference>
<organism evidence="3 4">
    <name type="scientific">Zingiber officinale</name>
    <name type="common">Ginger</name>
    <name type="synonym">Amomum zingiber</name>
    <dbReference type="NCBI Taxonomy" id="94328"/>
    <lineage>
        <taxon>Eukaryota</taxon>
        <taxon>Viridiplantae</taxon>
        <taxon>Streptophyta</taxon>
        <taxon>Embryophyta</taxon>
        <taxon>Tracheophyta</taxon>
        <taxon>Spermatophyta</taxon>
        <taxon>Magnoliopsida</taxon>
        <taxon>Liliopsida</taxon>
        <taxon>Zingiberales</taxon>
        <taxon>Zingiberaceae</taxon>
        <taxon>Zingiber</taxon>
    </lineage>
</organism>
<comment type="caution">
    <text evidence="3">The sequence shown here is derived from an EMBL/GenBank/DDBJ whole genome shotgun (WGS) entry which is preliminary data.</text>
</comment>
<gene>
    <name evidence="3" type="ORF">ZIOFF_028045</name>
</gene>
<accession>A0A8J5GP57</accession>
<evidence type="ECO:0000256" key="2">
    <source>
        <dbReference type="SAM" id="Phobius"/>
    </source>
</evidence>
<evidence type="ECO:0000313" key="3">
    <source>
        <dbReference type="EMBL" id="KAG6510037.1"/>
    </source>
</evidence>
<evidence type="ECO:0000256" key="1">
    <source>
        <dbReference type="SAM" id="Coils"/>
    </source>
</evidence>
<proteinExistence type="predicted"/>
<reference evidence="3 4" key="1">
    <citation type="submission" date="2020-08" db="EMBL/GenBank/DDBJ databases">
        <title>Plant Genome Project.</title>
        <authorList>
            <person name="Zhang R.-G."/>
        </authorList>
    </citation>
    <scope>NUCLEOTIDE SEQUENCE [LARGE SCALE GENOMIC DNA]</scope>
    <source>
        <tissue evidence="3">Rhizome</tissue>
    </source>
</reference>
<keyword evidence="2" id="KW-0472">Membrane</keyword>
<dbReference type="Proteomes" id="UP000734854">
    <property type="component" value="Unassembled WGS sequence"/>
</dbReference>